<dbReference type="EMBL" id="JSVA01000007">
    <property type="protein sequence ID" value="KOF03598.1"/>
    <property type="molecule type" value="Genomic_DNA"/>
</dbReference>
<dbReference type="AlphaFoldDB" id="A0A0L8AMA3"/>
<protein>
    <submittedName>
        <fullName evidence="1">Uncharacterized protein</fullName>
    </submittedName>
</protein>
<gene>
    <name evidence="1" type="ORF">OB69_06915</name>
</gene>
<dbReference type="Proteomes" id="UP000036908">
    <property type="component" value="Unassembled WGS sequence"/>
</dbReference>
<name>A0A0L8AMA3_9BACT</name>
<organism evidence="1 2">
    <name type="scientific">Roseivirga seohaensis subsp. aquiponti</name>
    <dbReference type="NCBI Taxonomy" id="1566026"/>
    <lineage>
        <taxon>Bacteria</taxon>
        <taxon>Pseudomonadati</taxon>
        <taxon>Bacteroidota</taxon>
        <taxon>Cytophagia</taxon>
        <taxon>Cytophagales</taxon>
        <taxon>Roseivirgaceae</taxon>
        <taxon>Roseivirga</taxon>
    </lineage>
</organism>
<sequence>MKRYKISAQQFYSLVAGENVKIDKFRTFNAVHKNPDYRSRVFNNIEVKEDIVISGHIDYSLLFENNCIINKLIFTEVNSKHNISLTFKGDTKMNHLRIENSTAEFSINISESSKVSNIDLTNSNLRTLLVYDSGSITILSTFFAKIGTIKLSKKSTIWSLVFRENSEINQITTLDHCKVDFLAVQSNSKTESITLSSDSLEELIVSDSAHLEKLEINNNHNVSTITIENATLNTLILLKESSLVKLELSNNSTLNILRLQDDCKVKIINLTKIANLKKFIITDFAYCHNISVTGKSNLIDIQLDGGVIGLIKFFSLYTESIKIEGSNTRFENGIQLENSSFNEFIFINFKINTGISFLNVTSLEPKKGSIKFIRSDFGYSSFINFKFNSFKTLLFENSQISKSFISNSPFPKNIETNHEIDKISHYKQVKLFYEQLKSMYQNQGNRTEALIYQSKELDAYYETLRWRKKFWDKSTLWAYKWTANFGISWTRAVKALVFVTVPMYIILLWLTKEVSPVWPWEMSKTDLELFTIEYFDFINPTSFIWKRWDFIYELEGGTIRWEIKLFLLLSKIVVISITYQLIQAFRRFGRR</sequence>
<accession>A0A0L8AMA3</accession>
<dbReference type="RefSeq" id="WP_053222967.1">
    <property type="nucleotide sequence ID" value="NZ_JSVA01000007.1"/>
</dbReference>
<dbReference type="PATRIC" id="fig|1566026.4.peg.3210"/>
<dbReference type="OrthoDB" id="1122808at2"/>
<proteinExistence type="predicted"/>
<evidence type="ECO:0000313" key="2">
    <source>
        <dbReference type="Proteomes" id="UP000036908"/>
    </source>
</evidence>
<reference evidence="2" key="1">
    <citation type="submission" date="2014-11" db="EMBL/GenBank/DDBJ databases">
        <title>Genome sequencing of Roseivirga sp. D-25.</title>
        <authorList>
            <person name="Selvaratnam C."/>
            <person name="Thevarajoo S."/>
            <person name="Goh K.M."/>
            <person name="Eee R."/>
            <person name="Chan K.-G."/>
            <person name="Chong C.S."/>
        </authorList>
    </citation>
    <scope>NUCLEOTIDE SEQUENCE [LARGE SCALE GENOMIC DNA]</scope>
    <source>
        <strain evidence="2">D-25</strain>
    </source>
</reference>
<keyword evidence="2" id="KW-1185">Reference proteome</keyword>
<comment type="caution">
    <text evidence="1">The sequence shown here is derived from an EMBL/GenBank/DDBJ whole genome shotgun (WGS) entry which is preliminary data.</text>
</comment>
<evidence type="ECO:0000313" key="1">
    <source>
        <dbReference type="EMBL" id="KOF03598.1"/>
    </source>
</evidence>